<feature type="compositionally biased region" description="Polar residues" evidence="1">
    <location>
        <begin position="18"/>
        <end position="27"/>
    </location>
</feature>
<keyword evidence="3" id="KW-1185">Reference proteome</keyword>
<accession>A0AAN9FDR2</accession>
<dbReference type="AlphaFoldDB" id="A0AAN9FDR2"/>
<proteinExistence type="predicted"/>
<evidence type="ECO:0000256" key="1">
    <source>
        <dbReference type="SAM" id="MobiDB-lite"/>
    </source>
</evidence>
<name>A0AAN9FDR2_CROPI</name>
<sequence length="388" mass="43172">MLVKDENSYGNPLLGFTSAFNNNPQTSEQERDLKERSIKKVKPNEITDEIIQVGSGNVNCSDNMKNAKESITGTLSYKDSLLNAGATPSVEDWSMEEDNLPENRWVDSCPEPPLLATNVGKEHGGASDNGGESEKEPVHILNKEATYAYETKSLSEAQNQNAIIMQDQVIMEVDASNKNIESNTEGQKAHFGPWMLVKRFNPARGRFPTKDSNGKSISKYKSEHSIKNLSPIGGSRYASLAEVNDPVKDSFTAIRNVPIVPQVGQGSQMIKEIRVRNANGGKNSQQKDNNKRLGPGPKTKPVRNTPVEKETKPISDPKLQVESNQSDASTREDARMTMKEKEQQILHRMRILSKEGSNFFDQYTTHVVLPNQETINFLHNGTAQFINE</sequence>
<evidence type="ECO:0000313" key="2">
    <source>
        <dbReference type="EMBL" id="KAK7273321.1"/>
    </source>
</evidence>
<feature type="region of interest" description="Disordered" evidence="1">
    <location>
        <begin position="1"/>
        <end position="35"/>
    </location>
</feature>
<dbReference type="EMBL" id="JAYWIO010000003">
    <property type="protein sequence ID" value="KAK7273321.1"/>
    <property type="molecule type" value="Genomic_DNA"/>
</dbReference>
<organism evidence="2 3">
    <name type="scientific">Crotalaria pallida</name>
    <name type="common">Smooth rattlebox</name>
    <name type="synonym">Crotalaria striata</name>
    <dbReference type="NCBI Taxonomy" id="3830"/>
    <lineage>
        <taxon>Eukaryota</taxon>
        <taxon>Viridiplantae</taxon>
        <taxon>Streptophyta</taxon>
        <taxon>Embryophyta</taxon>
        <taxon>Tracheophyta</taxon>
        <taxon>Spermatophyta</taxon>
        <taxon>Magnoliopsida</taxon>
        <taxon>eudicotyledons</taxon>
        <taxon>Gunneridae</taxon>
        <taxon>Pentapetalae</taxon>
        <taxon>rosids</taxon>
        <taxon>fabids</taxon>
        <taxon>Fabales</taxon>
        <taxon>Fabaceae</taxon>
        <taxon>Papilionoideae</taxon>
        <taxon>50 kb inversion clade</taxon>
        <taxon>genistoids sensu lato</taxon>
        <taxon>core genistoids</taxon>
        <taxon>Crotalarieae</taxon>
        <taxon>Crotalaria</taxon>
    </lineage>
</organism>
<feature type="region of interest" description="Disordered" evidence="1">
    <location>
        <begin position="277"/>
        <end position="335"/>
    </location>
</feature>
<comment type="caution">
    <text evidence="2">The sequence shown here is derived from an EMBL/GenBank/DDBJ whole genome shotgun (WGS) entry which is preliminary data.</text>
</comment>
<evidence type="ECO:0000313" key="3">
    <source>
        <dbReference type="Proteomes" id="UP001372338"/>
    </source>
</evidence>
<gene>
    <name evidence="2" type="ORF">RIF29_14370</name>
</gene>
<dbReference type="Proteomes" id="UP001372338">
    <property type="component" value="Unassembled WGS sequence"/>
</dbReference>
<feature type="compositionally biased region" description="Basic and acidic residues" evidence="1">
    <location>
        <begin position="306"/>
        <end position="315"/>
    </location>
</feature>
<reference evidence="2 3" key="1">
    <citation type="submission" date="2024-01" db="EMBL/GenBank/DDBJ databases">
        <title>The genomes of 5 underutilized Papilionoideae crops provide insights into root nodulation and disease resistanc.</title>
        <authorList>
            <person name="Yuan L."/>
        </authorList>
    </citation>
    <scope>NUCLEOTIDE SEQUENCE [LARGE SCALE GENOMIC DNA]</scope>
    <source>
        <strain evidence="2">ZHUSHIDOU_FW_LH</strain>
        <tissue evidence="2">Leaf</tissue>
    </source>
</reference>
<protein>
    <submittedName>
        <fullName evidence="2">Uncharacterized protein</fullName>
    </submittedName>
</protein>